<feature type="repeat" description="PPR" evidence="3">
    <location>
        <begin position="102"/>
        <end position="136"/>
    </location>
</feature>
<keyword evidence="2" id="KW-0677">Repeat</keyword>
<feature type="repeat" description="PPR" evidence="3">
    <location>
        <begin position="137"/>
        <end position="171"/>
    </location>
</feature>
<evidence type="ECO:0000256" key="2">
    <source>
        <dbReference type="ARBA" id="ARBA00022737"/>
    </source>
</evidence>
<feature type="repeat" description="PPR" evidence="3">
    <location>
        <begin position="192"/>
        <end position="226"/>
    </location>
</feature>
<reference evidence="4 5" key="1">
    <citation type="submission" date="2019-09" db="EMBL/GenBank/DDBJ databases">
        <authorList>
            <person name="Ou C."/>
        </authorList>
    </citation>
    <scope>NUCLEOTIDE SEQUENCE [LARGE SCALE GENOMIC DNA]</scope>
    <source>
        <strain evidence="4">S2</strain>
        <tissue evidence="4">Leaf</tissue>
    </source>
</reference>
<keyword evidence="5" id="KW-1185">Reference proteome</keyword>
<evidence type="ECO:0000256" key="1">
    <source>
        <dbReference type="ARBA" id="ARBA00007626"/>
    </source>
</evidence>
<evidence type="ECO:0000313" key="4">
    <source>
        <dbReference type="EMBL" id="KAB2616803.1"/>
    </source>
</evidence>
<dbReference type="Pfam" id="PF01535">
    <property type="entry name" value="PPR"/>
    <property type="match status" value="2"/>
</dbReference>
<comment type="caution">
    <text evidence="4">The sequence shown here is derived from an EMBL/GenBank/DDBJ whole genome shotgun (WGS) entry which is preliminary data.</text>
</comment>
<reference evidence="5" key="2">
    <citation type="submission" date="2019-10" db="EMBL/GenBank/DDBJ databases">
        <title>A de novo genome assembly of a pear dwarfing rootstock.</title>
        <authorList>
            <person name="Wang F."/>
            <person name="Wang J."/>
            <person name="Li S."/>
            <person name="Zhang Y."/>
            <person name="Fang M."/>
            <person name="Ma L."/>
            <person name="Zhao Y."/>
            <person name="Jiang S."/>
        </authorList>
    </citation>
    <scope>NUCLEOTIDE SEQUENCE [LARGE SCALE GENOMIC DNA]</scope>
</reference>
<dbReference type="InterPro" id="IPR002885">
    <property type="entry name" value="PPR_rpt"/>
</dbReference>
<dbReference type="OrthoDB" id="185373at2759"/>
<feature type="repeat" description="PPR" evidence="3">
    <location>
        <begin position="68"/>
        <end position="98"/>
    </location>
</feature>
<dbReference type="EMBL" id="SMOL01000402">
    <property type="protein sequence ID" value="KAB2616803.1"/>
    <property type="molecule type" value="Genomic_DNA"/>
</dbReference>
<sequence>MLHILTRMRYFDKAWELMAKISRMHPSLLTLKSMSIILSKIAKFQSYEDVLEAFEKLENDIFAGRKFGTDEFNVLLRAFCTERQMKEARSVFMKMRSRFSPNTKTMNILLLGFKESGDITAIELFYHELVKRGFKPNSVTYNIRIDAYCKKSCFADGLRLFEGMEQENLVARNPIKARQLFDEIRLRNLLADTGAYNALMSSLIRSRDLKSAVALMDEMEKNHIEHDDMTYHTIFSGLMRTYDIEGVSRLYHKMVDRSFVPKTRTVVMIMKFFCVNHQLDSGLHLWRYLVEKGYCPHGHALDLMLTGLCSRGRVNEAFECSTQMVERRRRMSEASFRTLESFLVQEGEMEKLRKLKQMITKLHILLPPVKGHTIADPA</sequence>
<proteinExistence type="inferred from homology"/>
<dbReference type="PANTHER" id="PTHR47932">
    <property type="entry name" value="ATPASE EXPRESSION PROTEIN 3"/>
    <property type="match status" value="1"/>
</dbReference>
<dbReference type="Proteomes" id="UP000327157">
    <property type="component" value="Chromosome 3"/>
</dbReference>
<dbReference type="NCBIfam" id="TIGR00756">
    <property type="entry name" value="PPR"/>
    <property type="match status" value="4"/>
</dbReference>
<dbReference type="PROSITE" id="PS51375">
    <property type="entry name" value="PPR"/>
    <property type="match status" value="5"/>
</dbReference>
<evidence type="ECO:0000256" key="3">
    <source>
        <dbReference type="PROSITE-ProRule" id="PRU00708"/>
    </source>
</evidence>
<gene>
    <name evidence="4" type="ORF">D8674_023391</name>
</gene>
<dbReference type="Pfam" id="PF13041">
    <property type="entry name" value="PPR_2"/>
    <property type="match status" value="2"/>
</dbReference>
<feature type="repeat" description="PPR" evidence="3">
    <location>
        <begin position="227"/>
        <end position="261"/>
    </location>
</feature>
<organism evidence="4 5">
    <name type="scientific">Pyrus ussuriensis x Pyrus communis</name>
    <dbReference type="NCBI Taxonomy" id="2448454"/>
    <lineage>
        <taxon>Eukaryota</taxon>
        <taxon>Viridiplantae</taxon>
        <taxon>Streptophyta</taxon>
        <taxon>Embryophyta</taxon>
        <taxon>Tracheophyta</taxon>
        <taxon>Spermatophyta</taxon>
        <taxon>Magnoliopsida</taxon>
        <taxon>eudicotyledons</taxon>
        <taxon>Gunneridae</taxon>
        <taxon>Pentapetalae</taxon>
        <taxon>rosids</taxon>
        <taxon>fabids</taxon>
        <taxon>Rosales</taxon>
        <taxon>Rosaceae</taxon>
        <taxon>Amygdaloideae</taxon>
        <taxon>Maleae</taxon>
        <taxon>Pyrus</taxon>
    </lineage>
</organism>
<reference evidence="4 5" key="3">
    <citation type="submission" date="2019-11" db="EMBL/GenBank/DDBJ databases">
        <title>A de novo genome assembly of a pear dwarfing rootstock.</title>
        <authorList>
            <person name="Wang F."/>
            <person name="Wang J."/>
            <person name="Li S."/>
            <person name="Zhang Y."/>
            <person name="Fang M."/>
            <person name="Ma L."/>
            <person name="Zhao Y."/>
            <person name="Jiang S."/>
        </authorList>
    </citation>
    <scope>NUCLEOTIDE SEQUENCE [LARGE SCALE GENOMIC DNA]</scope>
    <source>
        <strain evidence="4">S2</strain>
        <tissue evidence="4">Leaf</tissue>
    </source>
</reference>
<protein>
    <submittedName>
        <fullName evidence="4">Pentatricopeptide repeat-containing protein</fullName>
    </submittedName>
</protein>
<dbReference type="InterPro" id="IPR011990">
    <property type="entry name" value="TPR-like_helical_dom_sf"/>
</dbReference>
<accession>A0A5N5GPX8</accession>
<name>A0A5N5GPX8_9ROSA</name>
<evidence type="ECO:0000313" key="5">
    <source>
        <dbReference type="Proteomes" id="UP000327157"/>
    </source>
</evidence>
<dbReference type="PANTHER" id="PTHR47932:SF44">
    <property type="entry name" value="MIOREX COMPLEX COMPONENT 1"/>
    <property type="match status" value="1"/>
</dbReference>
<dbReference type="AlphaFoldDB" id="A0A5N5GPX8"/>
<dbReference type="Gene3D" id="1.25.40.10">
    <property type="entry name" value="Tetratricopeptide repeat domain"/>
    <property type="match status" value="2"/>
</dbReference>
<comment type="similarity">
    <text evidence="1">Belongs to the PPR family. P subfamily.</text>
</comment>